<evidence type="ECO:0000313" key="1">
    <source>
        <dbReference type="EMBL" id="EXK90276.1"/>
    </source>
</evidence>
<dbReference type="AlphaFoldDB" id="X0C836"/>
<gene>
    <name evidence="1" type="ORF">FOQG_07103</name>
</gene>
<dbReference type="HOGENOM" id="CLU_2306304_0_0_1"/>
<dbReference type="EMBL" id="JH658375">
    <property type="protein sequence ID" value="EXK90276.1"/>
    <property type="molecule type" value="Genomic_DNA"/>
</dbReference>
<name>X0C836_FUSOX</name>
<organism evidence="1 2">
    <name type="scientific">Fusarium oxysporum f. sp. raphani 54005</name>
    <dbReference type="NCBI Taxonomy" id="1089458"/>
    <lineage>
        <taxon>Eukaryota</taxon>
        <taxon>Fungi</taxon>
        <taxon>Dikarya</taxon>
        <taxon>Ascomycota</taxon>
        <taxon>Pezizomycotina</taxon>
        <taxon>Sordariomycetes</taxon>
        <taxon>Hypocreomycetidae</taxon>
        <taxon>Hypocreales</taxon>
        <taxon>Nectriaceae</taxon>
        <taxon>Fusarium</taxon>
        <taxon>Fusarium oxysporum species complex</taxon>
    </lineage>
</organism>
<protein>
    <submittedName>
        <fullName evidence="1">Uncharacterized protein</fullName>
    </submittedName>
</protein>
<reference evidence="1 2" key="1">
    <citation type="submission" date="2011-11" db="EMBL/GenBank/DDBJ databases">
        <title>The Genome Sequence of Fusarium oxysporum PHW815.</title>
        <authorList>
            <consortium name="The Broad Institute Genome Sequencing Platform"/>
            <person name="Ma L.-J."/>
            <person name="Gale L.R."/>
            <person name="Schwartz D.C."/>
            <person name="Zhou S."/>
            <person name="Corby-Kistler H."/>
            <person name="Young S.K."/>
            <person name="Zeng Q."/>
            <person name="Gargeya S."/>
            <person name="Fitzgerald M."/>
            <person name="Haas B."/>
            <person name="Abouelleil A."/>
            <person name="Alvarado L."/>
            <person name="Arachchi H.M."/>
            <person name="Berlin A."/>
            <person name="Brown A."/>
            <person name="Chapman S.B."/>
            <person name="Chen Z."/>
            <person name="Dunbar C."/>
            <person name="Freedman E."/>
            <person name="Gearin G."/>
            <person name="Goldberg J."/>
            <person name="Griggs A."/>
            <person name="Gujja S."/>
            <person name="Heiman D."/>
            <person name="Howarth C."/>
            <person name="Larson L."/>
            <person name="Lui A."/>
            <person name="MacDonald P.J.P."/>
            <person name="Montmayeur A."/>
            <person name="Murphy C."/>
            <person name="Neiman D."/>
            <person name="Pearson M."/>
            <person name="Priest M."/>
            <person name="Roberts A."/>
            <person name="Saif S."/>
            <person name="Shea T."/>
            <person name="Shenoy N."/>
            <person name="Sisk P."/>
            <person name="Stolte C."/>
            <person name="Sykes S."/>
            <person name="Wortman J."/>
            <person name="Nusbaum C."/>
            <person name="Birren B."/>
        </authorList>
    </citation>
    <scope>NUCLEOTIDE SEQUENCE [LARGE SCALE GENOMIC DNA]</scope>
    <source>
        <strain evidence="1 2">54005</strain>
    </source>
</reference>
<sequence length="100" mass="11155">MTVIHWQFWRLDKELEFSSVAATVAVPLYGSPVPSSWFLVPCSIETRSLKTVRLRYLTSTACASGLIELGCTNGNLNVKASSLPLTTLAPRHARQRRRHS</sequence>
<proteinExistence type="predicted"/>
<evidence type="ECO:0000313" key="2">
    <source>
        <dbReference type="Proteomes" id="UP000030663"/>
    </source>
</evidence>
<accession>X0C836</accession>
<dbReference type="Proteomes" id="UP000030663">
    <property type="component" value="Unassembled WGS sequence"/>
</dbReference>
<keyword evidence="2" id="KW-1185">Reference proteome</keyword>